<feature type="non-terminal residue" evidence="1">
    <location>
        <position position="28"/>
    </location>
</feature>
<sequence>MNSKEIVFTAMELGKPPRIPVAPFGCGV</sequence>
<gene>
    <name evidence="2" type="ORF">MNBD_NITROSPINAE03-1477</name>
    <name evidence="1" type="ORF">MNBD_NITROSPINAE04-397</name>
</gene>
<evidence type="ECO:0000313" key="2">
    <source>
        <dbReference type="EMBL" id="VAX22646.1"/>
    </source>
</evidence>
<dbReference type="AlphaFoldDB" id="A0A3B1CCA3"/>
<name>A0A3B1CCA3_9ZZZZ</name>
<accession>A0A3B1CCA3</accession>
<reference evidence="1" key="1">
    <citation type="submission" date="2018-06" db="EMBL/GenBank/DDBJ databases">
        <authorList>
            <person name="Zhirakovskaya E."/>
        </authorList>
    </citation>
    <scope>NUCLEOTIDE SEQUENCE</scope>
</reference>
<dbReference type="EMBL" id="UOGA01000205">
    <property type="protein sequence ID" value="VAX21644.1"/>
    <property type="molecule type" value="Genomic_DNA"/>
</dbReference>
<proteinExistence type="predicted"/>
<protein>
    <submittedName>
        <fullName evidence="1">Uncharacterized protein</fullName>
    </submittedName>
</protein>
<dbReference type="EMBL" id="UOGB01000246">
    <property type="protein sequence ID" value="VAX22646.1"/>
    <property type="molecule type" value="Genomic_DNA"/>
</dbReference>
<organism evidence="1">
    <name type="scientific">hydrothermal vent metagenome</name>
    <dbReference type="NCBI Taxonomy" id="652676"/>
    <lineage>
        <taxon>unclassified sequences</taxon>
        <taxon>metagenomes</taxon>
        <taxon>ecological metagenomes</taxon>
    </lineage>
</organism>
<evidence type="ECO:0000313" key="1">
    <source>
        <dbReference type="EMBL" id="VAX21644.1"/>
    </source>
</evidence>